<dbReference type="GO" id="GO:0046281">
    <property type="term" value="P:cinnamic acid catabolic process"/>
    <property type="evidence" value="ECO:0007669"/>
    <property type="project" value="TreeGrafter"/>
</dbReference>
<dbReference type="GO" id="GO:0005737">
    <property type="term" value="C:cytoplasm"/>
    <property type="evidence" value="ECO:0007669"/>
    <property type="project" value="TreeGrafter"/>
</dbReference>
<dbReference type="SUPFAM" id="SSF143968">
    <property type="entry name" value="UbiD C-terminal domain-like"/>
    <property type="match status" value="1"/>
</dbReference>
<comment type="function">
    <text evidence="1">Catalyzes the prenyl-FMN-dependent decarboxylation of pyrrole-2-carboxylate (P2C). Can also catalyze the carboxylation of pyrrole in the presence of elevated concentrations of CO(2) or bicarbonate.</text>
</comment>
<comment type="subunit">
    <text evidence="1">Homodimer.</text>
</comment>
<dbReference type="InterPro" id="IPR049381">
    <property type="entry name" value="UbiD-like_C"/>
</dbReference>
<evidence type="ECO:0000313" key="6">
    <source>
        <dbReference type="Proteomes" id="UP000199352"/>
    </source>
</evidence>
<dbReference type="AlphaFoldDB" id="A0A1H9NK32"/>
<accession>A0A1H9NK32</accession>
<dbReference type="EC" id="4.1.1.93" evidence="1"/>
<gene>
    <name evidence="5" type="ORF">SAMN05216188_110254</name>
</gene>
<reference evidence="6" key="1">
    <citation type="submission" date="2016-10" db="EMBL/GenBank/DDBJ databases">
        <authorList>
            <person name="Varghese N."/>
            <person name="Submissions S."/>
        </authorList>
    </citation>
    <scope>NUCLEOTIDE SEQUENCE [LARGE SCALE GENOMIC DNA]</scope>
    <source>
        <strain evidence="6">CGMCC 4.3525</strain>
    </source>
</reference>
<keyword evidence="1" id="KW-0479">Metal-binding</keyword>
<evidence type="ECO:0000259" key="3">
    <source>
        <dbReference type="Pfam" id="PF20695"/>
    </source>
</evidence>
<comment type="catalytic activity">
    <reaction evidence="1">
        <text>pyrrole-2-carboxylate + H(+) = 1H-pyrrole + CO2</text>
        <dbReference type="Rhea" id="RHEA:31375"/>
        <dbReference type="ChEBI" id="CHEBI:15378"/>
        <dbReference type="ChEBI" id="CHEBI:16526"/>
        <dbReference type="ChEBI" id="CHEBI:19203"/>
        <dbReference type="ChEBI" id="CHEBI:27660"/>
        <dbReference type="EC" id="4.1.1.93"/>
    </reaction>
</comment>
<dbReference type="GO" id="GO:0034941">
    <property type="term" value="F:pyrrole-2-carboxylate decarboxylase activity"/>
    <property type="evidence" value="ECO:0007669"/>
    <property type="project" value="UniProtKB-EC"/>
</dbReference>
<feature type="binding site" evidence="1">
    <location>
        <position position="170"/>
    </location>
    <ligand>
        <name>prenylated FMN</name>
        <dbReference type="ChEBI" id="CHEBI:87746"/>
    </ligand>
</feature>
<dbReference type="InterPro" id="IPR002830">
    <property type="entry name" value="UbiD"/>
</dbReference>
<sequence>MPIKDLRDYLHALEDLGDLRRIADPVDPDLEAAAITRYSTENELPAPLFENLAGVAAGFRVFGAPASHSSSARQRFARVSLALGLPLDATAAQIVEHLVKARTLAPVRPRLVAREDAPCKENVLSGADASFASFPIPRLHLHDGGRYVNSWGVVITKTPDGSWTNWAITRVMLLDDRRMVGLVLPSQQLGQIHRMWADIGQPMPYALVQGGHPGVPYVGGLPIPRGVDESGYLGALLGEPVDLVAAESVDLEVPATAEVVIEGTVSLERTEQEGPFGEYAGFMSAARSAQPVFSVDVITHRDAPIWPIVPEGRPVDETHLVSGVGHSAQVTANLTAAGLPVTMAWLVPRTASHWMFVTVDENWRDRMPGVTSAELCHRIGEVLTTTPSGRIAAEVFVVDDDIDPANDRDVMWALGTRFHPSGRREEWHGPILPLLASYSNEERQRGSGPVVVRDGLLAAAGEGRPVESSFANSYPEAYRERAKAVYQKQS</sequence>
<feature type="domain" description="3-octaprenyl-4-hydroxybenzoate carboxy-lyase-like C-terminal" evidence="4">
    <location>
        <begin position="323"/>
        <end position="421"/>
    </location>
</feature>
<protein>
    <recommendedName>
        <fullName evidence="1">Pyrrole-2-carboxylic acid decarboxylase</fullName>
        <shortName evidence="1">P2C decarboxylase</shortName>
        <ecNumber evidence="1">4.1.1.93</ecNumber>
    </recommendedName>
</protein>
<feature type="binding site" evidence="1">
    <location>
        <position position="187"/>
    </location>
    <ligand>
        <name>prenylated FMN</name>
        <dbReference type="ChEBI" id="CHEBI:87746"/>
    </ligand>
</feature>
<dbReference type="OrthoDB" id="9809841at2"/>
<dbReference type="HAMAP" id="MF_01983">
    <property type="entry name" value="UbiD_FDC"/>
    <property type="match status" value="1"/>
</dbReference>
<dbReference type="GO" id="GO:0033494">
    <property type="term" value="P:ferulate metabolic process"/>
    <property type="evidence" value="ECO:0007669"/>
    <property type="project" value="TreeGrafter"/>
</dbReference>
<name>A0A1H9NK32_9PSEU</name>
<keyword evidence="1" id="KW-0058">Aromatic hydrocarbons catabolism</keyword>
<feature type="domain" description="3-octaprenyl-4-hydroxybenzoate carboxy-lyase-like N-terminal" evidence="3">
    <location>
        <begin position="11"/>
        <end position="97"/>
    </location>
</feature>
<dbReference type="PANTHER" id="PTHR30108:SF17">
    <property type="entry name" value="FERULIC ACID DECARBOXYLASE 1"/>
    <property type="match status" value="1"/>
</dbReference>
<feature type="active site" description="Proton donor" evidence="1">
    <location>
        <position position="278"/>
    </location>
</feature>
<feature type="binding site" evidence="1">
    <location>
        <position position="229"/>
    </location>
    <ligand>
        <name>Mn(2+)</name>
        <dbReference type="ChEBI" id="CHEBI:29035"/>
    </ligand>
</feature>
<keyword evidence="1" id="KW-0630">Potassium</keyword>
<keyword evidence="1" id="KW-0456">Lyase</keyword>
<dbReference type="EMBL" id="FOFR01000010">
    <property type="protein sequence ID" value="SER36296.1"/>
    <property type="molecule type" value="Genomic_DNA"/>
</dbReference>
<dbReference type="InterPro" id="IPR048304">
    <property type="entry name" value="UbiD_Rift_dom"/>
</dbReference>
<feature type="binding site" evidence="1">
    <location>
        <position position="229"/>
    </location>
    <ligand>
        <name>prenylated FMN</name>
        <dbReference type="ChEBI" id="CHEBI:87746"/>
    </ligand>
</feature>
<evidence type="ECO:0000256" key="1">
    <source>
        <dbReference type="HAMAP-Rule" id="MF_01983"/>
    </source>
</evidence>
<feature type="domain" description="3-octaprenyl-4-hydroxybenzoate carboxy-lyase-like Rift-related" evidence="2">
    <location>
        <begin position="112"/>
        <end position="314"/>
    </location>
</feature>
<organism evidence="5 6">
    <name type="scientific">Lentzea xinjiangensis</name>
    <dbReference type="NCBI Taxonomy" id="402600"/>
    <lineage>
        <taxon>Bacteria</taxon>
        <taxon>Bacillati</taxon>
        <taxon>Actinomycetota</taxon>
        <taxon>Actinomycetes</taxon>
        <taxon>Pseudonocardiales</taxon>
        <taxon>Pseudonocardiaceae</taxon>
        <taxon>Lentzea</taxon>
    </lineage>
</organism>
<dbReference type="Pfam" id="PF20696">
    <property type="entry name" value="UbiD_C"/>
    <property type="match status" value="1"/>
</dbReference>
<keyword evidence="1" id="KW-0464">Manganese</keyword>
<dbReference type="SUPFAM" id="SSF50475">
    <property type="entry name" value="FMN-binding split barrel"/>
    <property type="match status" value="1"/>
</dbReference>
<dbReference type="InterPro" id="IPR049383">
    <property type="entry name" value="UbiD-like_N"/>
</dbReference>
<dbReference type="InterPro" id="IPR032903">
    <property type="entry name" value="FDC-like"/>
</dbReference>
<dbReference type="STRING" id="402600.SAMN05216188_110254"/>
<comment type="cofactor">
    <cofactor evidence="1">
        <name>prenylated FMN</name>
        <dbReference type="ChEBI" id="CHEBI:87746"/>
    </cofactor>
    <text evidence="1">Binds 1 prenylated FMN per subunit.</text>
</comment>
<comment type="cofactor">
    <cofactor evidence="1">
        <name>Mn(2+)</name>
        <dbReference type="ChEBI" id="CHEBI:29035"/>
    </cofactor>
    <text evidence="1">Binds 1 Mn(2+) per subunit.</text>
</comment>
<dbReference type="Pfam" id="PF20695">
    <property type="entry name" value="UbiD_N"/>
    <property type="match status" value="1"/>
</dbReference>
<dbReference type="Proteomes" id="UP000199352">
    <property type="component" value="Unassembled WGS sequence"/>
</dbReference>
<proteinExistence type="inferred from homology"/>
<dbReference type="Gene3D" id="3.40.1670.10">
    <property type="entry name" value="UbiD C-terminal domain-like"/>
    <property type="match status" value="1"/>
</dbReference>
<dbReference type="NCBIfam" id="TIGR00148">
    <property type="entry name" value="UbiD family decarboxylase"/>
    <property type="match status" value="1"/>
</dbReference>
<keyword evidence="1" id="KW-0288">FMN</keyword>
<dbReference type="PANTHER" id="PTHR30108">
    <property type="entry name" value="3-OCTAPRENYL-4-HYDROXYBENZOATE CARBOXY-LYASE-RELATED"/>
    <property type="match status" value="1"/>
</dbReference>
<comment type="similarity">
    <text evidence="1">Belongs to the UbiD family. UbiD-like/FDC subfamily.</text>
</comment>
<dbReference type="RefSeq" id="WP_089953603.1">
    <property type="nucleotide sequence ID" value="NZ_FOFR01000010.1"/>
</dbReference>
<evidence type="ECO:0000259" key="2">
    <source>
        <dbReference type="Pfam" id="PF01977"/>
    </source>
</evidence>
<keyword evidence="6" id="KW-1185">Reference proteome</keyword>
<feature type="binding site" evidence="1">
    <location>
        <position position="229"/>
    </location>
    <ligand>
        <name>K(+)</name>
        <dbReference type="ChEBI" id="CHEBI:29103"/>
    </ligand>
</feature>
<evidence type="ECO:0000313" key="5">
    <source>
        <dbReference type="EMBL" id="SER36296.1"/>
    </source>
</evidence>
<comment type="caution">
    <text evidence="1">Lacks conserved residue(s) required for the propagation of feature annotation.</text>
</comment>
<comment type="cofactor">
    <cofactor evidence="1">
        <name>K(+)</name>
        <dbReference type="ChEBI" id="CHEBI:29103"/>
    </cofactor>
    <text evidence="1">Binds 1 K(+) per subunit.</text>
</comment>
<comment type="catalytic activity">
    <reaction evidence="1">
        <text>pyrrole-2-carboxylate + H2O = 1H-pyrrole + hydrogencarbonate</text>
        <dbReference type="Rhea" id="RHEA:31379"/>
        <dbReference type="ChEBI" id="CHEBI:15377"/>
        <dbReference type="ChEBI" id="CHEBI:17544"/>
        <dbReference type="ChEBI" id="CHEBI:19203"/>
        <dbReference type="ChEBI" id="CHEBI:27660"/>
        <dbReference type="EC" id="4.1.1.93"/>
    </reaction>
</comment>
<keyword evidence="1" id="KW-0285">Flavoprotein</keyword>
<evidence type="ECO:0000259" key="4">
    <source>
        <dbReference type="Pfam" id="PF20696"/>
    </source>
</evidence>
<dbReference type="Pfam" id="PF01977">
    <property type="entry name" value="UbiD"/>
    <property type="match status" value="1"/>
</dbReference>
<dbReference type="GO" id="GO:0046872">
    <property type="term" value="F:metal ion binding"/>
    <property type="evidence" value="ECO:0007669"/>
    <property type="project" value="UniProtKB-KW"/>
</dbReference>
<feature type="binding site" evidence="1">
    <location>
        <position position="166"/>
    </location>
    <ligand>
        <name>K(+)</name>
        <dbReference type="ChEBI" id="CHEBI:29103"/>
    </ligand>
</feature>
<keyword evidence="1" id="KW-0210">Decarboxylase</keyword>